<dbReference type="EMBL" id="CP121464">
    <property type="protein sequence ID" value="WFR81398.1"/>
    <property type="molecule type" value="Genomic_DNA"/>
</dbReference>
<dbReference type="Proteomes" id="UP001219584">
    <property type="component" value="Chromosome"/>
</dbReference>
<feature type="signal peptide" evidence="1">
    <location>
        <begin position="1"/>
        <end position="22"/>
    </location>
</feature>
<name>A0ABY8IBG1_9BURK</name>
<dbReference type="RefSeq" id="WP_278318229.1">
    <property type="nucleotide sequence ID" value="NZ_CP121464.1"/>
</dbReference>
<evidence type="ECO:0000256" key="1">
    <source>
        <dbReference type="SAM" id="SignalP"/>
    </source>
</evidence>
<feature type="chain" id="PRO_5045976473" evidence="1">
    <location>
        <begin position="23"/>
        <end position="272"/>
    </location>
</feature>
<evidence type="ECO:0000313" key="2">
    <source>
        <dbReference type="EMBL" id="WFR81398.1"/>
    </source>
</evidence>
<accession>A0ABY8IBG1</accession>
<keyword evidence="3" id="KW-1185">Reference proteome</keyword>
<sequence>MRLWFQCFFSLALLSPASIVLADVATCNRSKCEGGTALVYSPADEPAIACDDLNVCSYVSFYLLVDSMVKAGEANENDPQDMLVLERKMQRAGLASFQDAANSYRWATHRQRVKISTMNFKEELAYVEPIQGGNGYWIGFESLTPVARTAKDYPFSGKVTPGSVIVASLVNAGTGVYGVRSIEREINAVLPQSFDERISFSLDGHTSGGGQIFICSSKKFCDSIHGYFTLLTSLAGPYLFRSKDGKIVAQLNSSLPPEAALFFESAMLRIGQ</sequence>
<evidence type="ECO:0000313" key="3">
    <source>
        <dbReference type="Proteomes" id="UP001219584"/>
    </source>
</evidence>
<keyword evidence="1" id="KW-0732">Signal</keyword>
<organism evidence="2 3">
    <name type="scientific">Janthinobacterium rivuli</name>
    <dbReference type="NCBI Taxonomy" id="2751478"/>
    <lineage>
        <taxon>Bacteria</taxon>
        <taxon>Pseudomonadati</taxon>
        <taxon>Pseudomonadota</taxon>
        <taxon>Betaproteobacteria</taxon>
        <taxon>Burkholderiales</taxon>
        <taxon>Oxalobacteraceae</taxon>
        <taxon>Janthinobacterium</taxon>
    </lineage>
</organism>
<reference evidence="2 3" key="1">
    <citation type="submission" date="2023-04" db="EMBL/GenBank/DDBJ databases">
        <title>Nanopore sequencing of Janthinobacterium from water.</title>
        <authorList>
            <person name="Ciuchcinski K."/>
            <person name="Rokowska A."/>
            <person name="Dziewit L."/>
        </authorList>
    </citation>
    <scope>NUCLEOTIDE SEQUENCE [LARGE SCALE GENOMIC DNA]</scope>
    <source>
        <strain evidence="2 3">DEMB2</strain>
    </source>
</reference>
<protein>
    <submittedName>
        <fullName evidence="2">Uncharacterized protein</fullName>
    </submittedName>
</protein>
<gene>
    <name evidence="2" type="ORF">P9875_09630</name>
</gene>
<proteinExistence type="predicted"/>